<dbReference type="RefSeq" id="WP_306038823.1">
    <property type="nucleotide sequence ID" value="NZ_CP132303.1"/>
</dbReference>
<sequence>MIFDYCIIGGGIVGLATAMRLLEGRPGCSLILIEKEDALGRHQTGHNSGVIHAGIYYPPGSLKAELCRKGAEATKAFCAENDIRFETCGKLLVATSDLEMQRMDALYERSKQNTIEVYRVSEEELKEREPNIRGRGALFVPSTGIVSYAEVCQAMGRRIAKLGGGIRLSTRVTGIRETIDAVDVASEGESWRARKLVACAGLQSDRLAALAGLSIEHRIVPFRGEYFRLPPDKNDIVRHLIYPIPDPALPFLGVHLTRMIDGSVTVGPNAVIGFAREGYPRLSVNLADIADYALYPGFWKTVVANRKSAVTELRNSLWKPGYLAECRKYCPSLTLADLLPYEAGIRAQAVRKDGTLVHDFLFAETGRMLHVCNAPSPAATSAIPIAEMIVERLEKGL</sequence>
<dbReference type="EMBL" id="CP132303">
    <property type="protein sequence ID" value="WLR99458.1"/>
    <property type="molecule type" value="Genomic_DNA"/>
</dbReference>
<keyword evidence="3" id="KW-0274">FAD</keyword>
<evidence type="ECO:0000313" key="8">
    <source>
        <dbReference type="Proteomes" id="UP001234585"/>
    </source>
</evidence>
<evidence type="ECO:0000256" key="2">
    <source>
        <dbReference type="ARBA" id="ARBA00022630"/>
    </source>
</evidence>
<dbReference type="SUPFAM" id="SSF51905">
    <property type="entry name" value="FAD/NAD(P)-binding domain"/>
    <property type="match status" value="1"/>
</dbReference>
<keyword evidence="4 7" id="KW-0560">Oxidoreductase</keyword>
<evidence type="ECO:0000313" key="7">
    <source>
        <dbReference type="EMBL" id="WLR99458.1"/>
    </source>
</evidence>
<dbReference type="NCBIfam" id="NF008726">
    <property type="entry name" value="PRK11728.1"/>
    <property type="match status" value="1"/>
</dbReference>
<comment type="cofactor">
    <cofactor evidence="1">
        <name>FAD</name>
        <dbReference type="ChEBI" id="CHEBI:57692"/>
    </cofactor>
</comment>
<geneLocation type="plasmid" evidence="7 8">
    <name>unnamed1</name>
</geneLocation>
<dbReference type="InterPro" id="IPR006076">
    <property type="entry name" value="FAD-dep_OxRdtase"/>
</dbReference>
<proteinExistence type="inferred from homology"/>
<evidence type="ECO:0000256" key="4">
    <source>
        <dbReference type="ARBA" id="ARBA00023002"/>
    </source>
</evidence>
<keyword evidence="2" id="KW-0285">Flavoprotein</keyword>
<dbReference type="Gene3D" id="3.30.9.10">
    <property type="entry name" value="D-Amino Acid Oxidase, subunit A, domain 2"/>
    <property type="match status" value="1"/>
</dbReference>
<dbReference type="GO" id="GO:0047545">
    <property type="term" value="F:(S)-2-hydroxyglutarate dehydrogenase activity"/>
    <property type="evidence" value="ECO:0007669"/>
    <property type="project" value="TreeGrafter"/>
</dbReference>
<dbReference type="PANTHER" id="PTHR43104">
    <property type="entry name" value="L-2-HYDROXYGLUTARATE DEHYDROGENASE, MITOCHONDRIAL"/>
    <property type="match status" value="1"/>
</dbReference>
<accession>A0AA50CNY0</accession>
<name>A0AA50CNY0_9HYPH</name>
<dbReference type="AlphaFoldDB" id="A0AA50CNY0"/>
<dbReference type="EC" id="1.1.3.-" evidence="7"/>
<dbReference type="Proteomes" id="UP001234585">
    <property type="component" value="Plasmid unnamed1"/>
</dbReference>
<comment type="similarity">
    <text evidence="5">Belongs to the L2HGDH family.</text>
</comment>
<feature type="domain" description="FAD dependent oxidoreductase" evidence="6">
    <location>
        <begin position="4"/>
        <end position="392"/>
    </location>
</feature>
<gene>
    <name evidence="7" type="primary">lhgO</name>
    <name evidence="7" type="ORF">Q9313_22005</name>
</gene>
<dbReference type="InterPro" id="IPR036188">
    <property type="entry name" value="FAD/NAD-bd_sf"/>
</dbReference>
<evidence type="ECO:0000259" key="6">
    <source>
        <dbReference type="Pfam" id="PF01266"/>
    </source>
</evidence>
<organism evidence="7 8">
    <name type="scientific">Shinella sumterensis</name>
    <dbReference type="NCBI Taxonomy" id="1967501"/>
    <lineage>
        <taxon>Bacteria</taxon>
        <taxon>Pseudomonadati</taxon>
        <taxon>Pseudomonadota</taxon>
        <taxon>Alphaproteobacteria</taxon>
        <taxon>Hyphomicrobiales</taxon>
        <taxon>Rhizobiaceae</taxon>
        <taxon>Shinella</taxon>
    </lineage>
</organism>
<dbReference type="PANTHER" id="PTHR43104:SF2">
    <property type="entry name" value="L-2-HYDROXYGLUTARATE DEHYDROGENASE, MITOCHONDRIAL"/>
    <property type="match status" value="1"/>
</dbReference>
<dbReference type="GO" id="GO:0005737">
    <property type="term" value="C:cytoplasm"/>
    <property type="evidence" value="ECO:0007669"/>
    <property type="project" value="TreeGrafter"/>
</dbReference>
<dbReference type="Gene3D" id="3.50.50.60">
    <property type="entry name" value="FAD/NAD(P)-binding domain"/>
    <property type="match status" value="1"/>
</dbReference>
<evidence type="ECO:0000256" key="5">
    <source>
        <dbReference type="ARBA" id="ARBA00037941"/>
    </source>
</evidence>
<keyword evidence="8" id="KW-1185">Reference proteome</keyword>
<dbReference type="Pfam" id="PF01266">
    <property type="entry name" value="DAO"/>
    <property type="match status" value="1"/>
</dbReference>
<evidence type="ECO:0000256" key="3">
    <source>
        <dbReference type="ARBA" id="ARBA00022827"/>
    </source>
</evidence>
<reference evidence="7 8" key="1">
    <citation type="submission" date="2023-08" db="EMBL/GenBank/DDBJ databases">
        <title>Pathogen: clinical or host-associated sample.</title>
        <authorList>
            <person name="Hergert J."/>
            <person name="Casey R."/>
            <person name="Wagner J."/>
            <person name="Young E.L."/>
            <person name="Oakeson K.F."/>
        </authorList>
    </citation>
    <scope>NUCLEOTIDE SEQUENCE [LARGE SCALE GENOMIC DNA]</scope>
    <source>
        <strain evidence="7 8">1760953</strain>
        <plasmid evidence="7 8">unnamed1</plasmid>
    </source>
</reference>
<protein>
    <submittedName>
        <fullName evidence="7">L-2-hydroxyglutarate oxidase</fullName>
        <ecNumber evidence="7">1.1.3.-</ecNumber>
    </submittedName>
</protein>
<keyword evidence="7" id="KW-0614">Plasmid</keyword>
<evidence type="ECO:0000256" key="1">
    <source>
        <dbReference type="ARBA" id="ARBA00001974"/>
    </source>
</evidence>